<keyword evidence="1" id="KW-1133">Transmembrane helix</keyword>
<feature type="transmembrane region" description="Helical" evidence="1">
    <location>
        <begin position="90"/>
        <end position="109"/>
    </location>
</feature>
<dbReference type="InParanoid" id="A0A2P5BV90"/>
<keyword evidence="3" id="KW-1185">Reference proteome</keyword>
<dbReference type="OrthoDB" id="10404520at2759"/>
<feature type="transmembrane region" description="Helical" evidence="1">
    <location>
        <begin position="29"/>
        <end position="55"/>
    </location>
</feature>
<sequence>MPCFLFGLFCSVLNSFVLIAEGFLDFVRTFWFCGVFLCMVSWLKHFLCSVLISYFCHIFRNLFARIHINLFCLCWFLIEKLEFRLLLFDILSFYAGYFGILNPMATILFSTRMKKVLMLFG</sequence>
<dbReference type="AlphaFoldDB" id="A0A2P5BV90"/>
<accession>A0A2P5BV90</accession>
<dbReference type="Proteomes" id="UP000237000">
    <property type="component" value="Unassembled WGS sequence"/>
</dbReference>
<reference evidence="3" key="1">
    <citation type="submission" date="2016-06" db="EMBL/GenBank/DDBJ databases">
        <title>Parallel loss of symbiosis genes in relatives of nitrogen-fixing non-legume Parasponia.</title>
        <authorList>
            <person name="Van Velzen R."/>
            <person name="Holmer R."/>
            <person name="Bu F."/>
            <person name="Rutten L."/>
            <person name="Van Zeijl A."/>
            <person name="Liu W."/>
            <person name="Santuari L."/>
            <person name="Cao Q."/>
            <person name="Sharma T."/>
            <person name="Shen D."/>
            <person name="Roswanjaya Y."/>
            <person name="Wardhani T."/>
            <person name="Kalhor M.S."/>
            <person name="Jansen J."/>
            <person name="Van den Hoogen J."/>
            <person name="Gungor B."/>
            <person name="Hartog M."/>
            <person name="Hontelez J."/>
            <person name="Verver J."/>
            <person name="Yang W.-C."/>
            <person name="Schijlen E."/>
            <person name="Repin R."/>
            <person name="Schilthuizen M."/>
            <person name="Schranz E."/>
            <person name="Heidstra R."/>
            <person name="Miyata K."/>
            <person name="Fedorova E."/>
            <person name="Kohlen W."/>
            <person name="Bisseling T."/>
            <person name="Smit S."/>
            <person name="Geurts R."/>
        </authorList>
    </citation>
    <scope>NUCLEOTIDE SEQUENCE [LARGE SCALE GENOMIC DNA]</scope>
    <source>
        <strain evidence="3">cv. RG33-2</strain>
    </source>
</reference>
<proteinExistence type="predicted"/>
<name>A0A2P5BV90_TREOI</name>
<dbReference type="EMBL" id="JXTC01000454">
    <property type="protein sequence ID" value="PON52704.1"/>
    <property type="molecule type" value="Genomic_DNA"/>
</dbReference>
<evidence type="ECO:0000313" key="3">
    <source>
        <dbReference type="Proteomes" id="UP000237000"/>
    </source>
</evidence>
<keyword evidence="1" id="KW-0472">Membrane</keyword>
<comment type="caution">
    <text evidence="2">The sequence shown here is derived from an EMBL/GenBank/DDBJ whole genome shotgun (WGS) entry which is preliminary data.</text>
</comment>
<protein>
    <submittedName>
        <fullName evidence="2">Uncharacterized protein</fullName>
    </submittedName>
</protein>
<evidence type="ECO:0000256" key="1">
    <source>
        <dbReference type="SAM" id="Phobius"/>
    </source>
</evidence>
<evidence type="ECO:0000313" key="2">
    <source>
        <dbReference type="EMBL" id="PON52704.1"/>
    </source>
</evidence>
<keyword evidence="1" id="KW-0812">Transmembrane</keyword>
<gene>
    <name evidence="2" type="ORF">TorRG33x02_307470</name>
</gene>
<organism evidence="2 3">
    <name type="scientific">Trema orientale</name>
    <name type="common">Charcoal tree</name>
    <name type="synonym">Celtis orientalis</name>
    <dbReference type="NCBI Taxonomy" id="63057"/>
    <lineage>
        <taxon>Eukaryota</taxon>
        <taxon>Viridiplantae</taxon>
        <taxon>Streptophyta</taxon>
        <taxon>Embryophyta</taxon>
        <taxon>Tracheophyta</taxon>
        <taxon>Spermatophyta</taxon>
        <taxon>Magnoliopsida</taxon>
        <taxon>eudicotyledons</taxon>
        <taxon>Gunneridae</taxon>
        <taxon>Pentapetalae</taxon>
        <taxon>rosids</taxon>
        <taxon>fabids</taxon>
        <taxon>Rosales</taxon>
        <taxon>Cannabaceae</taxon>
        <taxon>Trema</taxon>
    </lineage>
</organism>